<feature type="compositionally biased region" description="Polar residues" evidence="1">
    <location>
        <begin position="170"/>
        <end position="183"/>
    </location>
</feature>
<dbReference type="OrthoDB" id="6277242at2759"/>
<feature type="region of interest" description="Disordered" evidence="1">
    <location>
        <begin position="97"/>
        <end position="152"/>
    </location>
</feature>
<evidence type="ECO:0000313" key="5">
    <source>
        <dbReference type="Proteomes" id="UP000321570"/>
    </source>
</evidence>
<dbReference type="Proteomes" id="UP000274504">
    <property type="component" value="Unassembled WGS sequence"/>
</dbReference>
<reference evidence="3 5" key="3">
    <citation type="submission" date="2019-07" db="EMBL/GenBank/DDBJ databases">
        <authorList>
            <person name="Jastrzebski P J."/>
            <person name="Paukszto L."/>
            <person name="Jastrzebski P J."/>
        </authorList>
    </citation>
    <scope>NUCLEOTIDE SEQUENCE [LARGE SCALE GENOMIC DNA]</scope>
    <source>
        <strain evidence="3 5">WMS-il1</strain>
    </source>
</reference>
<gene>
    <name evidence="2" type="ORF">HDID_LOCUS7499</name>
    <name evidence="3" type="ORF">WMSIL1_LOCUS7051</name>
</gene>
<keyword evidence="5" id="KW-1185">Reference proteome</keyword>
<proteinExistence type="predicted"/>
<dbReference type="AlphaFoldDB" id="A0A0R3SQW6"/>
<reference evidence="2 4" key="2">
    <citation type="submission" date="2018-11" db="EMBL/GenBank/DDBJ databases">
        <authorList>
            <consortium name="Pathogen Informatics"/>
        </authorList>
    </citation>
    <scope>NUCLEOTIDE SEQUENCE [LARGE SCALE GENOMIC DNA]</scope>
</reference>
<reference evidence="6" key="1">
    <citation type="submission" date="2017-02" db="UniProtKB">
        <authorList>
            <consortium name="WormBaseParasite"/>
        </authorList>
    </citation>
    <scope>IDENTIFICATION</scope>
</reference>
<evidence type="ECO:0000313" key="4">
    <source>
        <dbReference type="Proteomes" id="UP000274504"/>
    </source>
</evidence>
<feature type="region of interest" description="Disordered" evidence="1">
    <location>
        <begin position="170"/>
        <end position="197"/>
    </location>
</feature>
<name>A0A0R3SQW6_HYMDI</name>
<feature type="compositionally biased region" description="Low complexity" evidence="1">
    <location>
        <begin position="184"/>
        <end position="195"/>
    </location>
</feature>
<organism evidence="6">
    <name type="scientific">Hymenolepis diminuta</name>
    <name type="common">Rat tapeworm</name>
    <dbReference type="NCBI Taxonomy" id="6216"/>
    <lineage>
        <taxon>Eukaryota</taxon>
        <taxon>Metazoa</taxon>
        <taxon>Spiralia</taxon>
        <taxon>Lophotrochozoa</taxon>
        <taxon>Platyhelminthes</taxon>
        <taxon>Cestoda</taxon>
        <taxon>Eucestoda</taxon>
        <taxon>Cyclophyllidea</taxon>
        <taxon>Hymenolepididae</taxon>
        <taxon>Hymenolepis</taxon>
    </lineage>
</organism>
<dbReference type="WBParaSite" id="HDID_0000750101-mRNA-1">
    <property type="protein sequence ID" value="HDID_0000750101-mRNA-1"/>
    <property type="gene ID" value="HDID_0000750101"/>
</dbReference>
<accession>A0A0R3SQW6</accession>
<dbReference type="EMBL" id="CABIJS010000244">
    <property type="protein sequence ID" value="VUZ47521.1"/>
    <property type="molecule type" value="Genomic_DNA"/>
</dbReference>
<evidence type="ECO:0000256" key="1">
    <source>
        <dbReference type="SAM" id="MobiDB-lite"/>
    </source>
</evidence>
<dbReference type="EMBL" id="UYSG01010940">
    <property type="protein sequence ID" value="VDL59817.1"/>
    <property type="molecule type" value="Genomic_DNA"/>
</dbReference>
<evidence type="ECO:0000313" key="6">
    <source>
        <dbReference type="WBParaSite" id="HDID_0000750101-mRNA-1"/>
    </source>
</evidence>
<dbReference type="Proteomes" id="UP000321570">
    <property type="component" value="Unassembled WGS sequence"/>
</dbReference>
<protein>
    <submittedName>
        <fullName evidence="6">E3 ubiquitin-protein ligase Mdm2</fullName>
    </submittedName>
</protein>
<evidence type="ECO:0000313" key="3">
    <source>
        <dbReference type="EMBL" id="VUZ47521.1"/>
    </source>
</evidence>
<evidence type="ECO:0000313" key="2">
    <source>
        <dbReference type="EMBL" id="VDL59817.1"/>
    </source>
</evidence>
<feature type="compositionally biased region" description="Acidic residues" evidence="1">
    <location>
        <begin position="132"/>
        <end position="144"/>
    </location>
</feature>
<sequence length="232" mass="25992">METSVTDIENNIMLTYPDMSPPLLETIMRLTIEKVKIQRSPPPQSQSPRPGNDDQSQRPIPFTRSKSNSLLRTLLIIQIGRKTSRLLSLISQPEVCQRAEQTPPAPVQQPSPVQQEEQQQPKVGSKRRSCSDDEDDQSEEDSVSSEENSIHPSIEKSLCLEAISRVHSDQITSEESSSVSDMTQLSLQSPSSSSSNMSYNENPCPGCQCCSMWVQQRQESPNFQLCEPVRQC</sequence>
<feature type="compositionally biased region" description="Low complexity" evidence="1">
    <location>
        <begin position="110"/>
        <end position="121"/>
    </location>
</feature>
<feature type="region of interest" description="Disordered" evidence="1">
    <location>
        <begin position="38"/>
        <end position="65"/>
    </location>
</feature>